<dbReference type="PANTHER" id="PTHR30244:SF36">
    <property type="entry name" value="3-OXO-GLUCOSE-6-PHOSPHATE:GLUTAMATE AMINOTRANSFERASE"/>
    <property type="match status" value="1"/>
</dbReference>
<dbReference type="InterPro" id="IPR000653">
    <property type="entry name" value="DegT/StrS_aminotransferase"/>
</dbReference>
<evidence type="ECO:0000256" key="4">
    <source>
        <dbReference type="PIRSR" id="PIRSR000390-2"/>
    </source>
</evidence>
<reference evidence="6 7" key="1">
    <citation type="submission" date="2017-06" db="EMBL/GenBank/DDBJ databases">
        <title>Novel microbial phyla capable of carbon fixation and sulfur reduction in deep-sea sediments.</title>
        <authorList>
            <person name="Huang J."/>
            <person name="Baker B."/>
            <person name="Wang Y."/>
        </authorList>
    </citation>
    <scope>NUCLEOTIDE SEQUENCE [LARGE SCALE GENOMIC DNA]</scope>
    <source>
        <strain evidence="6">B3_LCP</strain>
    </source>
</reference>
<dbReference type="PIRSF" id="PIRSF000390">
    <property type="entry name" value="PLP_StrS"/>
    <property type="match status" value="1"/>
</dbReference>
<keyword evidence="1 4" id="KW-0663">Pyridoxal phosphate</keyword>
<evidence type="ECO:0000256" key="2">
    <source>
        <dbReference type="ARBA" id="ARBA00037999"/>
    </source>
</evidence>
<evidence type="ECO:0000256" key="5">
    <source>
        <dbReference type="RuleBase" id="RU004508"/>
    </source>
</evidence>
<evidence type="ECO:0000313" key="6">
    <source>
        <dbReference type="EMBL" id="TKJ42280.1"/>
    </source>
</evidence>
<sequence length="370" mass="41281">MKVPPLDLKAQFEGIREDVQQRVEEVFQSQGFILGPLAQELETQIAALCEVKHGIGVASGSDALLLSLMALGIGEGDAVITTPFSFFSTVSAITRLGAEAIFVDIDPVTCNLNPDLLNNITQPNVRAILPVHLYGQLANMEDINRWAWERDIDVVEDAAQAIGASRNGRPAGNWGTLSAFSFYPTKNLGGAGDGGMIVTDDDDLAEKLRSLRDHGARQRYYHDEVGINSRLDALQAAVLLSKLPHLESWNQKRREIADQYREALQDLPIELPVEEEGNHHIYHQFVIRTDRRDELKAFLDEKGIFSAIFYPVPLHLQNCFEFLGYHEGDLLEAEKAVKEVLALPIFPELGEERFGMVVDAVREFFLESRS</sequence>
<evidence type="ECO:0000256" key="3">
    <source>
        <dbReference type="PIRSR" id="PIRSR000390-1"/>
    </source>
</evidence>
<dbReference type="GO" id="GO:0030170">
    <property type="term" value="F:pyridoxal phosphate binding"/>
    <property type="evidence" value="ECO:0007669"/>
    <property type="project" value="TreeGrafter"/>
</dbReference>
<feature type="active site" description="Proton acceptor" evidence="3">
    <location>
        <position position="186"/>
    </location>
</feature>
<organism evidence="6 7">
    <name type="scientific">candidate division LCP-89 bacterium B3_LCP</name>
    <dbReference type="NCBI Taxonomy" id="2012998"/>
    <lineage>
        <taxon>Bacteria</taxon>
        <taxon>Pseudomonadati</taxon>
        <taxon>Bacteria division LCP-89</taxon>
    </lineage>
</organism>
<dbReference type="EMBL" id="NJBN01000001">
    <property type="protein sequence ID" value="TKJ42280.1"/>
    <property type="molecule type" value="Genomic_DNA"/>
</dbReference>
<protein>
    <submittedName>
        <fullName evidence="6">Transcriptional regulator</fullName>
    </submittedName>
</protein>
<proteinExistence type="inferred from homology"/>
<dbReference type="CDD" id="cd00616">
    <property type="entry name" value="AHBA_syn"/>
    <property type="match status" value="1"/>
</dbReference>
<dbReference type="InterPro" id="IPR015422">
    <property type="entry name" value="PyrdxlP-dep_Trfase_small"/>
</dbReference>
<evidence type="ECO:0000256" key="1">
    <source>
        <dbReference type="ARBA" id="ARBA00022898"/>
    </source>
</evidence>
<dbReference type="InterPro" id="IPR015424">
    <property type="entry name" value="PyrdxlP-dep_Trfase"/>
</dbReference>
<dbReference type="AlphaFoldDB" id="A0A532V510"/>
<dbReference type="PANTHER" id="PTHR30244">
    <property type="entry name" value="TRANSAMINASE"/>
    <property type="match status" value="1"/>
</dbReference>
<dbReference type="Proteomes" id="UP000319619">
    <property type="component" value="Unassembled WGS sequence"/>
</dbReference>
<accession>A0A532V510</accession>
<dbReference type="Gene3D" id="3.90.1150.10">
    <property type="entry name" value="Aspartate Aminotransferase, domain 1"/>
    <property type="match status" value="1"/>
</dbReference>
<feature type="modified residue" description="N6-(pyridoxal phosphate)lysine" evidence="4">
    <location>
        <position position="186"/>
    </location>
</feature>
<dbReference type="GO" id="GO:0008483">
    <property type="term" value="F:transaminase activity"/>
    <property type="evidence" value="ECO:0007669"/>
    <property type="project" value="TreeGrafter"/>
</dbReference>
<dbReference type="SUPFAM" id="SSF53383">
    <property type="entry name" value="PLP-dependent transferases"/>
    <property type="match status" value="1"/>
</dbReference>
<dbReference type="Gene3D" id="3.40.640.10">
    <property type="entry name" value="Type I PLP-dependent aspartate aminotransferase-like (Major domain)"/>
    <property type="match status" value="1"/>
</dbReference>
<dbReference type="Pfam" id="PF01041">
    <property type="entry name" value="DegT_DnrJ_EryC1"/>
    <property type="match status" value="1"/>
</dbReference>
<gene>
    <name evidence="6" type="ORF">CEE37_00965</name>
</gene>
<dbReference type="InterPro" id="IPR015421">
    <property type="entry name" value="PyrdxlP-dep_Trfase_major"/>
</dbReference>
<name>A0A532V510_UNCL8</name>
<comment type="similarity">
    <text evidence="2 5">Belongs to the DegT/DnrJ/EryC1 family.</text>
</comment>
<evidence type="ECO:0000313" key="7">
    <source>
        <dbReference type="Proteomes" id="UP000319619"/>
    </source>
</evidence>
<dbReference type="GO" id="GO:0000271">
    <property type="term" value="P:polysaccharide biosynthetic process"/>
    <property type="evidence" value="ECO:0007669"/>
    <property type="project" value="TreeGrafter"/>
</dbReference>
<comment type="caution">
    <text evidence="6">The sequence shown here is derived from an EMBL/GenBank/DDBJ whole genome shotgun (WGS) entry which is preliminary data.</text>
</comment>